<dbReference type="InterPro" id="IPR052763">
    <property type="entry name" value="DnaJ_C4"/>
</dbReference>
<dbReference type="InterPro" id="IPR036869">
    <property type="entry name" value="J_dom_sf"/>
</dbReference>
<dbReference type="PANTHER" id="PTHR44825">
    <property type="match status" value="1"/>
</dbReference>
<name>A0A6J6CIP0_9ZZZZ</name>
<dbReference type="InterPro" id="IPR001623">
    <property type="entry name" value="DnaJ_domain"/>
</dbReference>
<evidence type="ECO:0000313" key="2">
    <source>
        <dbReference type="EMBL" id="CAB4549668.1"/>
    </source>
</evidence>
<organism evidence="2">
    <name type="scientific">freshwater metagenome</name>
    <dbReference type="NCBI Taxonomy" id="449393"/>
    <lineage>
        <taxon>unclassified sequences</taxon>
        <taxon>metagenomes</taxon>
        <taxon>ecological metagenomes</taxon>
    </lineage>
</organism>
<gene>
    <name evidence="2" type="ORF">UFOPK1572_00075</name>
</gene>
<dbReference type="PROSITE" id="PS50076">
    <property type="entry name" value="DNAJ_2"/>
    <property type="match status" value="1"/>
</dbReference>
<reference evidence="2" key="1">
    <citation type="submission" date="2020-05" db="EMBL/GenBank/DDBJ databases">
        <authorList>
            <person name="Chiriac C."/>
            <person name="Salcher M."/>
            <person name="Ghai R."/>
            <person name="Kavagutti S V."/>
        </authorList>
    </citation>
    <scope>NUCLEOTIDE SEQUENCE</scope>
</reference>
<sequence>MKNYWDALIFAVAIEKNLYDILGVSSGATTEQIRTSYRNLARRMHPDVGSAAQSSSAAMAEINYAWSVLSDPVRRRDYDNSLASSRASTASRPHSDSYDRAAQVIPPSMLPPARFPWRAMLVAAVVGSAAVLIARGFTDSPQPGIPDQLLEPGSCVVVGSELLATEVSCGGPHEYVVVQFIPLDRVCPLDTEMFRDRQGMGMACVRAASPGSSVGSSSTPR</sequence>
<dbReference type="SMART" id="SM00271">
    <property type="entry name" value="DnaJ"/>
    <property type="match status" value="1"/>
</dbReference>
<dbReference type="CDD" id="cd06257">
    <property type="entry name" value="DnaJ"/>
    <property type="match status" value="1"/>
</dbReference>
<dbReference type="Gene3D" id="1.10.287.110">
    <property type="entry name" value="DnaJ domain"/>
    <property type="match status" value="1"/>
</dbReference>
<dbReference type="PANTHER" id="PTHR44825:SF1">
    <property type="entry name" value="DNAJ HOMOLOG SUBFAMILY C MEMBER 4"/>
    <property type="match status" value="1"/>
</dbReference>
<accession>A0A6J6CIP0</accession>
<protein>
    <submittedName>
        <fullName evidence="2">Unannotated protein</fullName>
    </submittedName>
</protein>
<dbReference type="SUPFAM" id="SSF46565">
    <property type="entry name" value="Chaperone J-domain"/>
    <property type="match status" value="1"/>
</dbReference>
<proteinExistence type="predicted"/>
<dbReference type="PRINTS" id="PR00625">
    <property type="entry name" value="JDOMAIN"/>
</dbReference>
<evidence type="ECO:0000259" key="1">
    <source>
        <dbReference type="PROSITE" id="PS50076"/>
    </source>
</evidence>
<feature type="domain" description="J" evidence="1">
    <location>
        <begin position="17"/>
        <end position="82"/>
    </location>
</feature>
<dbReference type="EMBL" id="CAEZTC010000005">
    <property type="protein sequence ID" value="CAB4549668.1"/>
    <property type="molecule type" value="Genomic_DNA"/>
</dbReference>
<dbReference type="AlphaFoldDB" id="A0A6J6CIP0"/>
<dbReference type="Pfam" id="PF00226">
    <property type="entry name" value="DnaJ"/>
    <property type="match status" value="1"/>
</dbReference>